<dbReference type="AlphaFoldDB" id="A0A2P4PD76"/>
<accession>A0A2P4PD76</accession>
<evidence type="ECO:0000313" key="2">
    <source>
        <dbReference type="Proteomes" id="UP000018888"/>
    </source>
</evidence>
<dbReference type="EMBL" id="AUPC02000270">
    <property type="protein sequence ID" value="POG63331.1"/>
    <property type="molecule type" value="Genomic_DNA"/>
</dbReference>
<dbReference type="Proteomes" id="UP000018888">
    <property type="component" value="Unassembled WGS sequence"/>
</dbReference>
<organism evidence="1 2">
    <name type="scientific">Rhizophagus irregularis (strain DAOM 181602 / DAOM 197198 / MUCL 43194)</name>
    <name type="common">Arbuscular mycorrhizal fungus</name>
    <name type="synonym">Glomus intraradices</name>
    <dbReference type="NCBI Taxonomy" id="747089"/>
    <lineage>
        <taxon>Eukaryota</taxon>
        <taxon>Fungi</taxon>
        <taxon>Fungi incertae sedis</taxon>
        <taxon>Mucoromycota</taxon>
        <taxon>Glomeromycotina</taxon>
        <taxon>Glomeromycetes</taxon>
        <taxon>Glomerales</taxon>
        <taxon>Glomeraceae</taxon>
        <taxon>Rhizophagus</taxon>
    </lineage>
</organism>
<dbReference type="VEuPathDB" id="FungiDB:RhiirFUN_003946"/>
<keyword evidence="2" id="KW-1185">Reference proteome</keyword>
<reference evidence="1 2" key="1">
    <citation type="journal article" date="2013" name="Proc. Natl. Acad. Sci. U.S.A.">
        <title>Genome of an arbuscular mycorrhizal fungus provides insight into the oldest plant symbiosis.</title>
        <authorList>
            <person name="Tisserant E."/>
            <person name="Malbreil M."/>
            <person name="Kuo A."/>
            <person name="Kohler A."/>
            <person name="Symeonidi A."/>
            <person name="Balestrini R."/>
            <person name="Charron P."/>
            <person name="Duensing N."/>
            <person name="Frei Dit Frey N."/>
            <person name="Gianinazzi-Pearson V."/>
            <person name="Gilbert L.B."/>
            <person name="Handa Y."/>
            <person name="Herr J.R."/>
            <person name="Hijri M."/>
            <person name="Koul R."/>
            <person name="Kawaguchi M."/>
            <person name="Krajinski F."/>
            <person name="Lammers P.J."/>
            <person name="Masclaux F.G."/>
            <person name="Murat C."/>
            <person name="Morin E."/>
            <person name="Ndikumana S."/>
            <person name="Pagni M."/>
            <person name="Petitpierre D."/>
            <person name="Requena N."/>
            <person name="Rosikiewicz P."/>
            <person name="Riley R."/>
            <person name="Saito K."/>
            <person name="San Clemente H."/>
            <person name="Shapiro H."/>
            <person name="van Tuinen D."/>
            <person name="Becard G."/>
            <person name="Bonfante P."/>
            <person name="Paszkowski U."/>
            <person name="Shachar-Hill Y.Y."/>
            <person name="Tuskan G.A."/>
            <person name="Young P.W."/>
            <person name="Sanders I.R."/>
            <person name="Henrissat B."/>
            <person name="Rensing S.A."/>
            <person name="Grigoriev I.V."/>
            <person name="Corradi N."/>
            <person name="Roux C."/>
            <person name="Martin F."/>
        </authorList>
    </citation>
    <scope>NUCLEOTIDE SEQUENCE [LARGE SCALE GENOMIC DNA]</scope>
    <source>
        <strain evidence="1 2">DAOM 197198</strain>
    </source>
</reference>
<name>A0A2P4PD76_RHIID</name>
<sequence length="146" mass="16692">MNHTNDHCGPNIIFFVKFEKVTVPVFVQIKLCYSLHTIAGALSTIHPEMFYQDKNGVILDEKSNKPIINKIKQRCEKCDGSIGLLIAYPADFCQGSFVTNNHSYDLRNRSKQKQLIGIINYKDASKIFQGDHLKFLDALKDIMKKE</sequence>
<proteinExistence type="predicted"/>
<reference evidence="1 2" key="2">
    <citation type="journal article" date="2018" name="New Phytol.">
        <title>High intraspecific genome diversity in the model arbuscular mycorrhizal symbiont Rhizophagus irregularis.</title>
        <authorList>
            <person name="Chen E.C.H."/>
            <person name="Morin E."/>
            <person name="Beaudet D."/>
            <person name="Noel J."/>
            <person name="Yildirir G."/>
            <person name="Ndikumana S."/>
            <person name="Charron P."/>
            <person name="St-Onge C."/>
            <person name="Giorgi J."/>
            <person name="Kruger M."/>
            <person name="Marton T."/>
            <person name="Ropars J."/>
            <person name="Grigoriev I.V."/>
            <person name="Hainaut M."/>
            <person name="Henrissat B."/>
            <person name="Roux C."/>
            <person name="Martin F."/>
            <person name="Corradi N."/>
        </authorList>
    </citation>
    <scope>NUCLEOTIDE SEQUENCE [LARGE SCALE GENOMIC DNA]</scope>
    <source>
        <strain evidence="1 2">DAOM 197198</strain>
    </source>
</reference>
<evidence type="ECO:0000313" key="1">
    <source>
        <dbReference type="EMBL" id="POG63331.1"/>
    </source>
</evidence>
<gene>
    <name evidence="1" type="ORF">GLOIN_2v1484768</name>
</gene>
<comment type="caution">
    <text evidence="1">The sequence shown here is derived from an EMBL/GenBank/DDBJ whole genome shotgun (WGS) entry which is preliminary data.</text>
</comment>
<protein>
    <submittedName>
        <fullName evidence="1">Uncharacterized protein</fullName>
    </submittedName>
</protein>